<dbReference type="AlphaFoldDB" id="A0A0D2IX21"/>
<dbReference type="HOGENOM" id="CLU_1714296_0_0_1"/>
<reference evidence="1 2" key="1">
    <citation type="submission" date="2015-01" db="EMBL/GenBank/DDBJ databases">
        <title>The Genome Sequence of Rhinocladiella mackenzie CBS 650.93.</title>
        <authorList>
            <consortium name="The Broad Institute Genomics Platform"/>
            <person name="Cuomo C."/>
            <person name="de Hoog S."/>
            <person name="Gorbushina A."/>
            <person name="Stielow B."/>
            <person name="Teixiera M."/>
            <person name="Abouelleil A."/>
            <person name="Chapman S.B."/>
            <person name="Priest M."/>
            <person name="Young S.K."/>
            <person name="Wortman J."/>
            <person name="Nusbaum C."/>
            <person name="Birren B."/>
        </authorList>
    </citation>
    <scope>NUCLEOTIDE SEQUENCE [LARGE SCALE GENOMIC DNA]</scope>
    <source>
        <strain evidence="1 2">CBS 650.93</strain>
    </source>
</reference>
<organism evidence="1 2">
    <name type="scientific">Rhinocladiella mackenziei CBS 650.93</name>
    <dbReference type="NCBI Taxonomy" id="1442369"/>
    <lineage>
        <taxon>Eukaryota</taxon>
        <taxon>Fungi</taxon>
        <taxon>Dikarya</taxon>
        <taxon>Ascomycota</taxon>
        <taxon>Pezizomycotina</taxon>
        <taxon>Eurotiomycetes</taxon>
        <taxon>Chaetothyriomycetidae</taxon>
        <taxon>Chaetothyriales</taxon>
        <taxon>Herpotrichiellaceae</taxon>
        <taxon>Rhinocladiella</taxon>
    </lineage>
</organism>
<dbReference type="STRING" id="1442369.A0A0D2IX21"/>
<dbReference type="EMBL" id="KN847475">
    <property type="protein sequence ID" value="KIX10534.1"/>
    <property type="molecule type" value="Genomic_DNA"/>
</dbReference>
<name>A0A0D2IX21_9EURO</name>
<keyword evidence="2" id="KW-1185">Reference proteome</keyword>
<dbReference type="VEuPathDB" id="FungiDB:Z518_01617"/>
<evidence type="ECO:0000313" key="1">
    <source>
        <dbReference type="EMBL" id="KIX10534.1"/>
    </source>
</evidence>
<dbReference type="GeneID" id="25289688"/>
<dbReference type="Proteomes" id="UP000053617">
    <property type="component" value="Unassembled WGS sequence"/>
</dbReference>
<accession>A0A0D2IX21</accession>
<sequence length="153" mass="17414">MRTKTEYNSPRSMGIQISPSSLPLSANSLCLASCAETKSHEIIDPPPKYQQPLEDNTYRQQLTRRIADFAHRTGGLQVLNQTDFTLQQLSASMSEVNENVKGQQGVYLPEIRGFKNSNQRRSEIRASEMNDFWAQELNYGEDIRNKSHTLLLP</sequence>
<proteinExistence type="predicted"/>
<evidence type="ECO:0000313" key="2">
    <source>
        <dbReference type="Proteomes" id="UP000053617"/>
    </source>
</evidence>
<protein>
    <submittedName>
        <fullName evidence="1">Rhinocladiella mackenziei CBS 650.93 unplaced genomic scaffold supercont1.1, whole genome shotgun sequence</fullName>
    </submittedName>
</protein>
<gene>
    <name evidence="1" type="ORF">Z518_01617</name>
</gene>
<dbReference type="RefSeq" id="XP_013277670.1">
    <property type="nucleotide sequence ID" value="XM_013422216.1"/>
</dbReference>